<dbReference type="Pfam" id="PF00106">
    <property type="entry name" value="adh_short"/>
    <property type="match status" value="1"/>
</dbReference>
<dbReference type="PRINTS" id="PR00080">
    <property type="entry name" value="SDRFAMILY"/>
</dbReference>
<keyword evidence="2" id="KW-0560">Oxidoreductase</keyword>
<dbReference type="RefSeq" id="WP_142531078.1">
    <property type="nucleotide sequence ID" value="NZ_CBCSJO010000016.1"/>
</dbReference>
<name>A0A521FR18_9SPHI</name>
<dbReference type="PANTHER" id="PTHR43976:SF16">
    <property type="entry name" value="SHORT-CHAIN DEHYDROGENASE_REDUCTASE FAMILY PROTEIN"/>
    <property type="match status" value="1"/>
</dbReference>
<sequence length="279" mass="30448">MKTWFITGSSSGFGRILTEKLLKRGDRVAATLRKVNALDDLKEQYGDQLWTAKLDITDTAEIRKVVDLAFAQLGKIDVMVNNAGYALFCAVEEASDEQILQQINTNIIGSIQVIRAILPHFRTQGGGRILQLSSAGGQTTYPNFSYYHATKWALEGFSETIAKEIAPFNIGLTIVEPGATKTSFVSAMVTAPVMEEYDQTPAGDVRRAVLANAFPINGDAQKAVQAIIDSTDVSPAPLRLALGSDAYNDMLENLISRKEALEAQKSIAFAIVRDPENLY</sequence>
<dbReference type="EMBL" id="FXTN01000017">
    <property type="protein sequence ID" value="SMO98643.1"/>
    <property type="molecule type" value="Genomic_DNA"/>
</dbReference>
<dbReference type="InterPro" id="IPR051911">
    <property type="entry name" value="SDR_oxidoreductase"/>
</dbReference>
<dbReference type="NCBIfam" id="NF005065">
    <property type="entry name" value="PRK06482.1"/>
    <property type="match status" value="1"/>
</dbReference>
<dbReference type="PANTHER" id="PTHR43976">
    <property type="entry name" value="SHORT CHAIN DEHYDROGENASE"/>
    <property type="match status" value="1"/>
</dbReference>
<dbReference type="InterPro" id="IPR036291">
    <property type="entry name" value="NAD(P)-bd_dom_sf"/>
</dbReference>
<dbReference type="AlphaFoldDB" id="A0A521FR18"/>
<evidence type="ECO:0000313" key="5">
    <source>
        <dbReference type="Proteomes" id="UP000320300"/>
    </source>
</evidence>
<proteinExistence type="inferred from homology"/>
<dbReference type="OrthoDB" id="1235794at2"/>
<evidence type="ECO:0000256" key="2">
    <source>
        <dbReference type="ARBA" id="ARBA00023002"/>
    </source>
</evidence>
<dbReference type="SUPFAM" id="SSF51735">
    <property type="entry name" value="NAD(P)-binding Rossmann-fold domains"/>
    <property type="match status" value="1"/>
</dbReference>
<dbReference type="Gene3D" id="3.40.50.720">
    <property type="entry name" value="NAD(P)-binding Rossmann-like Domain"/>
    <property type="match status" value="1"/>
</dbReference>
<evidence type="ECO:0000256" key="1">
    <source>
        <dbReference type="ARBA" id="ARBA00006484"/>
    </source>
</evidence>
<comment type="similarity">
    <text evidence="1 3">Belongs to the short-chain dehydrogenases/reductases (SDR) family.</text>
</comment>
<evidence type="ECO:0000313" key="4">
    <source>
        <dbReference type="EMBL" id="SMO98643.1"/>
    </source>
</evidence>
<dbReference type="Proteomes" id="UP000320300">
    <property type="component" value="Unassembled WGS sequence"/>
</dbReference>
<dbReference type="CDD" id="cd05374">
    <property type="entry name" value="17beta-HSD-like_SDR_c"/>
    <property type="match status" value="1"/>
</dbReference>
<dbReference type="GO" id="GO:0016491">
    <property type="term" value="F:oxidoreductase activity"/>
    <property type="evidence" value="ECO:0007669"/>
    <property type="project" value="UniProtKB-KW"/>
</dbReference>
<accession>A0A521FR18</accession>
<protein>
    <submittedName>
        <fullName evidence="4">NADP-dependent 3-hydroxy acid dehydrogenase YdfG</fullName>
    </submittedName>
</protein>
<reference evidence="4 5" key="1">
    <citation type="submission" date="2017-05" db="EMBL/GenBank/DDBJ databases">
        <authorList>
            <person name="Varghese N."/>
            <person name="Submissions S."/>
        </authorList>
    </citation>
    <scope>NUCLEOTIDE SEQUENCE [LARGE SCALE GENOMIC DNA]</scope>
    <source>
        <strain evidence="4 5">DSM 19036</strain>
    </source>
</reference>
<dbReference type="InterPro" id="IPR002347">
    <property type="entry name" value="SDR_fam"/>
</dbReference>
<evidence type="ECO:0000256" key="3">
    <source>
        <dbReference type="RuleBase" id="RU000363"/>
    </source>
</evidence>
<keyword evidence="5" id="KW-1185">Reference proteome</keyword>
<gene>
    <name evidence="4" type="ORF">SAMN06265348_11744</name>
</gene>
<organism evidence="4 5">
    <name type="scientific">Pedobacter westerhofensis</name>
    <dbReference type="NCBI Taxonomy" id="425512"/>
    <lineage>
        <taxon>Bacteria</taxon>
        <taxon>Pseudomonadati</taxon>
        <taxon>Bacteroidota</taxon>
        <taxon>Sphingobacteriia</taxon>
        <taxon>Sphingobacteriales</taxon>
        <taxon>Sphingobacteriaceae</taxon>
        <taxon>Pedobacter</taxon>
    </lineage>
</organism>
<dbReference type="PRINTS" id="PR00081">
    <property type="entry name" value="GDHRDH"/>
</dbReference>